<dbReference type="InterPro" id="IPR001736">
    <property type="entry name" value="PLipase_D/transphosphatidylase"/>
</dbReference>
<feature type="domain" description="PLD phosphodiesterase" evidence="1">
    <location>
        <begin position="52"/>
        <end position="74"/>
    </location>
</feature>
<dbReference type="Pfam" id="PF13091">
    <property type="entry name" value="PLDc_2"/>
    <property type="match status" value="1"/>
</dbReference>
<evidence type="ECO:0000313" key="3">
    <source>
        <dbReference type="Proteomes" id="UP000198517"/>
    </source>
</evidence>
<dbReference type="EMBL" id="FNAS01000006">
    <property type="protein sequence ID" value="SDE26670.1"/>
    <property type="molecule type" value="Genomic_DNA"/>
</dbReference>
<proteinExistence type="predicted"/>
<reference evidence="2 3" key="1">
    <citation type="submission" date="2016-10" db="EMBL/GenBank/DDBJ databases">
        <authorList>
            <person name="de Groot N.N."/>
        </authorList>
    </citation>
    <scope>NUCLEOTIDE SEQUENCE [LARGE SCALE GENOMIC DNA]</scope>
    <source>
        <strain evidence="2 3">DSM 24015</strain>
    </source>
</reference>
<dbReference type="InterPro" id="IPR025202">
    <property type="entry name" value="PLD-like_dom"/>
</dbReference>
<dbReference type="GO" id="GO:0006793">
    <property type="term" value="P:phosphorus metabolic process"/>
    <property type="evidence" value="ECO:0007669"/>
    <property type="project" value="UniProtKB-ARBA"/>
</dbReference>
<dbReference type="STRING" id="1071918.SAMN05421544_1061"/>
<dbReference type="Gene3D" id="3.30.870.10">
    <property type="entry name" value="Endonuclease Chain A"/>
    <property type="match status" value="1"/>
</dbReference>
<protein>
    <submittedName>
        <fullName evidence="2">PLD-like domain-containing protein</fullName>
    </submittedName>
</protein>
<accession>A0A1G7BIW7</accession>
<organism evidence="2 3">
    <name type="scientific">Riemerella columbipharyngis</name>
    <dbReference type="NCBI Taxonomy" id="1071918"/>
    <lineage>
        <taxon>Bacteria</taxon>
        <taxon>Pseudomonadati</taxon>
        <taxon>Bacteroidota</taxon>
        <taxon>Flavobacteriia</taxon>
        <taxon>Flavobacteriales</taxon>
        <taxon>Weeksellaceae</taxon>
        <taxon>Riemerella</taxon>
    </lineage>
</organism>
<evidence type="ECO:0000259" key="1">
    <source>
        <dbReference type="PROSITE" id="PS50035"/>
    </source>
</evidence>
<dbReference type="Proteomes" id="UP000198517">
    <property type="component" value="Unassembled WGS sequence"/>
</dbReference>
<dbReference type="CDD" id="cd00138">
    <property type="entry name" value="PLDc_SF"/>
    <property type="match status" value="1"/>
</dbReference>
<dbReference type="AlphaFoldDB" id="A0A1G7BIW7"/>
<gene>
    <name evidence="2" type="ORF">SAMN05421544_1061</name>
</gene>
<sequence length="130" mass="15062">MSYLGALSHLISRRVELRLFFAKKPGKNFREDFDRYPLLVRNLETAICPRVHFKIFIFDQREAYIGSAKLTGAGLGMKSPNNRNFEAGVLTDIPEMVQWAIYQFDEVWMGKHCANCGRKKYCEQPISQLL</sequence>
<dbReference type="GO" id="GO:0003824">
    <property type="term" value="F:catalytic activity"/>
    <property type="evidence" value="ECO:0007669"/>
    <property type="project" value="InterPro"/>
</dbReference>
<evidence type="ECO:0000313" key="2">
    <source>
        <dbReference type="EMBL" id="SDE26670.1"/>
    </source>
</evidence>
<dbReference type="SUPFAM" id="SSF56024">
    <property type="entry name" value="Phospholipase D/nuclease"/>
    <property type="match status" value="1"/>
</dbReference>
<name>A0A1G7BIW7_9FLAO</name>
<keyword evidence="3" id="KW-1185">Reference proteome</keyword>
<dbReference type="PROSITE" id="PS50035">
    <property type="entry name" value="PLD"/>
    <property type="match status" value="1"/>
</dbReference>